<sequence>MNRTGKYTVVKPCNDHGAVTLRDHPRNGTFHVVEYGDTDAEEALAEAETGSVVRLELERTGRRGNAWRAAAAESIESL</sequence>
<name>A0ABD5S9K6_9EURY</name>
<gene>
    <name evidence="2" type="ORF">ACFQEU_06300</name>
</gene>
<proteinExistence type="predicted"/>
<dbReference type="AlphaFoldDB" id="A0ABD5S9K6"/>
<dbReference type="InterPro" id="IPR058312">
    <property type="entry name" value="DUF7999"/>
</dbReference>
<dbReference type="Pfam" id="PF26006">
    <property type="entry name" value="DUF7999"/>
    <property type="match status" value="1"/>
</dbReference>
<evidence type="ECO:0000259" key="1">
    <source>
        <dbReference type="Pfam" id="PF26006"/>
    </source>
</evidence>
<comment type="caution">
    <text evidence="2">The sequence shown here is derived from an EMBL/GenBank/DDBJ whole genome shotgun (WGS) entry which is preliminary data.</text>
</comment>
<evidence type="ECO:0000313" key="2">
    <source>
        <dbReference type="EMBL" id="MFC6753076.1"/>
    </source>
</evidence>
<dbReference type="EMBL" id="JBHSWW010000061">
    <property type="protein sequence ID" value="MFC6753076.1"/>
    <property type="molecule type" value="Genomic_DNA"/>
</dbReference>
<protein>
    <recommendedName>
        <fullName evidence="1">DUF7999 domain-containing protein</fullName>
    </recommendedName>
</protein>
<organism evidence="2 3">
    <name type="scientific">Halorubrum tibetense</name>
    <dbReference type="NCBI Taxonomy" id="175631"/>
    <lineage>
        <taxon>Archaea</taxon>
        <taxon>Methanobacteriati</taxon>
        <taxon>Methanobacteriota</taxon>
        <taxon>Stenosarchaea group</taxon>
        <taxon>Halobacteria</taxon>
        <taxon>Halobacteriales</taxon>
        <taxon>Haloferacaceae</taxon>
        <taxon>Halorubrum</taxon>
    </lineage>
</organism>
<keyword evidence="3" id="KW-1185">Reference proteome</keyword>
<dbReference type="RefSeq" id="WP_379780368.1">
    <property type="nucleotide sequence ID" value="NZ_JBHSWW010000061.1"/>
</dbReference>
<feature type="domain" description="DUF7999" evidence="1">
    <location>
        <begin position="2"/>
        <end position="76"/>
    </location>
</feature>
<reference evidence="2 3" key="1">
    <citation type="journal article" date="2019" name="Int. J. Syst. Evol. Microbiol.">
        <title>The Global Catalogue of Microorganisms (GCM) 10K type strain sequencing project: providing services to taxonomists for standard genome sequencing and annotation.</title>
        <authorList>
            <consortium name="The Broad Institute Genomics Platform"/>
            <consortium name="The Broad Institute Genome Sequencing Center for Infectious Disease"/>
            <person name="Wu L."/>
            <person name="Ma J."/>
        </authorList>
    </citation>
    <scope>NUCLEOTIDE SEQUENCE [LARGE SCALE GENOMIC DNA]</scope>
    <source>
        <strain evidence="2 3">CGMCC 1.3239</strain>
    </source>
</reference>
<dbReference type="Proteomes" id="UP001596442">
    <property type="component" value="Unassembled WGS sequence"/>
</dbReference>
<evidence type="ECO:0000313" key="3">
    <source>
        <dbReference type="Proteomes" id="UP001596442"/>
    </source>
</evidence>
<accession>A0ABD5S9K6</accession>